<keyword evidence="2" id="KW-0732">Signal</keyword>
<protein>
    <submittedName>
        <fullName evidence="3">Uncharacterized protein</fullName>
    </submittedName>
</protein>
<feature type="signal peptide" evidence="2">
    <location>
        <begin position="1"/>
        <end position="24"/>
    </location>
</feature>
<feature type="region of interest" description="Disordered" evidence="1">
    <location>
        <begin position="24"/>
        <end position="54"/>
    </location>
</feature>
<dbReference type="Proteomes" id="UP001379533">
    <property type="component" value="Chromosome"/>
</dbReference>
<feature type="chain" id="PRO_5047392938" evidence="2">
    <location>
        <begin position="25"/>
        <end position="137"/>
    </location>
</feature>
<reference evidence="3 4" key="1">
    <citation type="submission" date="2021-12" db="EMBL/GenBank/DDBJ databases">
        <title>Discovery of the Pendulisporaceae a myxobacterial family with distinct sporulation behavior and unique specialized metabolism.</title>
        <authorList>
            <person name="Garcia R."/>
            <person name="Popoff A."/>
            <person name="Bader C.D."/>
            <person name="Loehr J."/>
            <person name="Walesch S."/>
            <person name="Walt C."/>
            <person name="Boldt J."/>
            <person name="Bunk B."/>
            <person name="Haeckl F.J.F.P.J."/>
            <person name="Gunesch A.P."/>
            <person name="Birkelbach J."/>
            <person name="Nuebel U."/>
            <person name="Pietschmann T."/>
            <person name="Bach T."/>
            <person name="Mueller R."/>
        </authorList>
    </citation>
    <scope>NUCLEOTIDE SEQUENCE [LARGE SCALE GENOMIC DNA]</scope>
    <source>
        <strain evidence="3 4">MSr12523</strain>
    </source>
</reference>
<dbReference type="RefSeq" id="WP_394843478.1">
    <property type="nucleotide sequence ID" value="NZ_CP089982.1"/>
</dbReference>
<evidence type="ECO:0000313" key="3">
    <source>
        <dbReference type="EMBL" id="WXA92879.1"/>
    </source>
</evidence>
<evidence type="ECO:0000256" key="1">
    <source>
        <dbReference type="SAM" id="MobiDB-lite"/>
    </source>
</evidence>
<evidence type="ECO:0000256" key="2">
    <source>
        <dbReference type="SAM" id="SignalP"/>
    </source>
</evidence>
<accession>A0ABZ2K2D2</accession>
<keyword evidence="4" id="KW-1185">Reference proteome</keyword>
<name>A0ABZ2K2D2_9BACT</name>
<proteinExistence type="predicted"/>
<organism evidence="3 4">
    <name type="scientific">Pendulispora brunnea</name>
    <dbReference type="NCBI Taxonomy" id="2905690"/>
    <lineage>
        <taxon>Bacteria</taxon>
        <taxon>Pseudomonadati</taxon>
        <taxon>Myxococcota</taxon>
        <taxon>Myxococcia</taxon>
        <taxon>Myxococcales</taxon>
        <taxon>Sorangiineae</taxon>
        <taxon>Pendulisporaceae</taxon>
        <taxon>Pendulispora</taxon>
    </lineage>
</organism>
<dbReference type="EMBL" id="CP089982">
    <property type="protein sequence ID" value="WXA92879.1"/>
    <property type="molecule type" value="Genomic_DNA"/>
</dbReference>
<evidence type="ECO:0000313" key="4">
    <source>
        <dbReference type="Proteomes" id="UP001379533"/>
    </source>
</evidence>
<sequence length="137" mass="14369">MSRAGVVMISVLLCSACASTTATAPPPSSAAAEDPSLVRLPQRKAEDPSKPLSISLESRRDMLRSCLAGSSGKVNVMVTRVDNSIHLGFAPDVSLDPTMRHCLLETLSTVDLEEVGGNVGGTTIKPTGYTSVIQVSW</sequence>
<gene>
    <name evidence="3" type="ORF">LZC95_41330</name>
</gene>